<dbReference type="PANTHER" id="PTHR35358:SF7">
    <property type="entry name" value="EXPRESSED PROTEIN"/>
    <property type="match status" value="1"/>
</dbReference>
<reference evidence="2" key="1">
    <citation type="submission" date="2019-10" db="EMBL/GenBank/DDBJ databases">
        <authorList>
            <person name="Zhang R."/>
            <person name="Pan Y."/>
            <person name="Wang J."/>
            <person name="Ma R."/>
            <person name="Yu S."/>
        </authorList>
    </citation>
    <scope>NUCLEOTIDE SEQUENCE</scope>
    <source>
        <strain evidence="2">LA-IB0</strain>
        <tissue evidence="2">Leaf</tissue>
    </source>
</reference>
<evidence type="ECO:0000256" key="1">
    <source>
        <dbReference type="SAM" id="MobiDB-lite"/>
    </source>
</evidence>
<sequence length="399" mass="44500">MVKNENPHLPLHDKHSEPRSEPDAPPGFPPQPPLNMNGSAICEAHLPNPNSSGEEPPGRTTARKRARPQFYAPPPSVRKSLAAPRRRGRRPKAGLTPPQPQIYAPPPSATPPRRGRPPKARLMPHLSTQGIEGRNDNQVSSSRDIETRNCDQAPSTHLLNNQVIVQSPLTNISPMPHEIEASGPANGYKSAGNVDQNGQMIDPMILQHVSSALHGSQTVVDETKLKSSNENLVHMLKAIYKKHGDITQGCSLESDCMKTLVLLGICKVVQDLQGKQLEDLDISTLDSYYTTVRDAKSLNINVQWLLNRLDEIREAVKLADEVKGLVDERKRRLESVEDKKIEIIMRKVELQRLELEIQKIEELFGRDNVMVECLNRHIGEQTSKIAGFLHKYLMDGLVN</sequence>
<feature type="compositionally biased region" description="Pro residues" evidence="1">
    <location>
        <begin position="97"/>
        <end position="110"/>
    </location>
</feature>
<feature type="compositionally biased region" description="Pro residues" evidence="1">
    <location>
        <begin position="23"/>
        <end position="33"/>
    </location>
</feature>
<dbReference type="PANTHER" id="PTHR35358">
    <property type="entry name" value="OS06G0711100 PROTEIN"/>
    <property type="match status" value="1"/>
</dbReference>
<feature type="region of interest" description="Disordered" evidence="1">
    <location>
        <begin position="1"/>
        <end position="122"/>
    </location>
</feature>
<dbReference type="EMBL" id="WHWC01000006">
    <property type="protein sequence ID" value="KAG8381485.1"/>
    <property type="molecule type" value="Genomic_DNA"/>
</dbReference>
<comment type="caution">
    <text evidence="2">The sequence shown here is derived from an EMBL/GenBank/DDBJ whole genome shotgun (WGS) entry which is preliminary data.</text>
</comment>
<organism evidence="2 3">
    <name type="scientific">Buddleja alternifolia</name>
    <dbReference type="NCBI Taxonomy" id="168488"/>
    <lineage>
        <taxon>Eukaryota</taxon>
        <taxon>Viridiplantae</taxon>
        <taxon>Streptophyta</taxon>
        <taxon>Embryophyta</taxon>
        <taxon>Tracheophyta</taxon>
        <taxon>Spermatophyta</taxon>
        <taxon>Magnoliopsida</taxon>
        <taxon>eudicotyledons</taxon>
        <taxon>Gunneridae</taxon>
        <taxon>Pentapetalae</taxon>
        <taxon>asterids</taxon>
        <taxon>lamiids</taxon>
        <taxon>Lamiales</taxon>
        <taxon>Scrophulariaceae</taxon>
        <taxon>Buddlejeae</taxon>
        <taxon>Buddleja</taxon>
    </lineage>
</organism>
<feature type="compositionally biased region" description="Basic and acidic residues" evidence="1">
    <location>
        <begin position="10"/>
        <end position="22"/>
    </location>
</feature>
<name>A0AAV6XJ11_9LAMI</name>
<protein>
    <submittedName>
        <fullName evidence="2">Uncharacterized protein</fullName>
    </submittedName>
</protein>
<dbReference type="Proteomes" id="UP000826271">
    <property type="component" value="Unassembled WGS sequence"/>
</dbReference>
<evidence type="ECO:0000313" key="2">
    <source>
        <dbReference type="EMBL" id="KAG8381485.1"/>
    </source>
</evidence>
<keyword evidence="3" id="KW-1185">Reference proteome</keyword>
<evidence type="ECO:0000313" key="3">
    <source>
        <dbReference type="Proteomes" id="UP000826271"/>
    </source>
</evidence>
<accession>A0AAV6XJ11</accession>
<dbReference type="Pfam" id="PF05278">
    <property type="entry name" value="PEARLI-4"/>
    <property type="match status" value="1"/>
</dbReference>
<proteinExistence type="predicted"/>
<dbReference type="AlphaFoldDB" id="A0AAV6XJ11"/>
<dbReference type="InterPro" id="IPR007942">
    <property type="entry name" value="PLipase-like"/>
</dbReference>
<gene>
    <name evidence="2" type="ORF">BUALT_Bualt06G0126700</name>
</gene>